<evidence type="ECO:0000256" key="12">
    <source>
        <dbReference type="ARBA" id="ARBA00023136"/>
    </source>
</evidence>
<keyword evidence="11" id="KW-1133">Transmembrane helix</keyword>
<dbReference type="PROSITE" id="PS00107">
    <property type="entry name" value="PROTEIN_KINASE_ATP"/>
    <property type="match status" value="1"/>
</dbReference>
<evidence type="ECO:0000256" key="11">
    <source>
        <dbReference type="ARBA" id="ARBA00022989"/>
    </source>
</evidence>
<keyword evidence="7" id="KW-0732">Signal</keyword>
<keyword evidence="9" id="KW-0418">Kinase</keyword>
<keyword evidence="13" id="KW-0675">Receptor</keyword>
<evidence type="ECO:0000313" key="18">
    <source>
        <dbReference type="Proteomes" id="UP000653454"/>
    </source>
</evidence>
<dbReference type="EMBL" id="CAJHNJ030000044">
    <property type="protein sequence ID" value="CAG9131225.1"/>
    <property type="molecule type" value="Genomic_DNA"/>
</dbReference>
<name>A0A8S4FW27_PLUXY</name>
<proteinExistence type="inferred from homology"/>
<evidence type="ECO:0000256" key="9">
    <source>
        <dbReference type="ARBA" id="ARBA00022777"/>
    </source>
</evidence>
<evidence type="ECO:0000256" key="6">
    <source>
        <dbReference type="ARBA" id="ARBA00022692"/>
    </source>
</evidence>
<dbReference type="InterPro" id="IPR008271">
    <property type="entry name" value="Ser/Thr_kinase_AS"/>
</dbReference>
<evidence type="ECO:0000256" key="4">
    <source>
        <dbReference type="ARBA" id="ARBA00022527"/>
    </source>
</evidence>
<dbReference type="Gene3D" id="1.10.510.10">
    <property type="entry name" value="Transferase(Phosphotransferase) domain 1"/>
    <property type="match status" value="1"/>
</dbReference>
<keyword evidence="10 14" id="KW-0067">ATP-binding</keyword>
<keyword evidence="12" id="KW-0472">Membrane</keyword>
<keyword evidence="5" id="KW-0808">Transferase</keyword>
<dbReference type="GO" id="GO:0071363">
    <property type="term" value="P:cellular response to growth factor stimulus"/>
    <property type="evidence" value="ECO:0007669"/>
    <property type="project" value="TreeGrafter"/>
</dbReference>
<dbReference type="Pfam" id="PF00069">
    <property type="entry name" value="Pkinase"/>
    <property type="match status" value="1"/>
</dbReference>
<evidence type="ECO:0000256" key="8">
    <source>
        <dbReference type="ARBA" id="ARBA00022741"/>
    </source>
</evidence>
<organism evidence="17 18">
    <name type="scientific">Plutella xylostella</name>
    <name type="common">Diamondback moth</name>
    <name type="synonym">Plutella maculipennis</name>
    <dbReference type="NCBI Taxonomy" id="51655"/>
    <lineage>
        <taxon>Eukaryota</taxon>
        <taxon>Metazoa</taxon>
        <taxon>Ecdysozoa</taxon>
        <taxon>Arthropoda</taxon>
        <taxon>Hexapoda</taxon>
        <taxon>Insecta</taxon>
        <taxon>Pterygota</taxon>
        <taxon>Neoptera</taxon>
        <taxon>Endopterygota</taxon>
        <taxon>Lepidoptera</taxon>
        <taxon>Glossata</taxon>
        <taxon>Ditrysia</taxon>
        <taxon>Yponomeutoidea</taxon>
        <taxon>Plutellidae</taxon>
        <taxon>Plutella</taxon>
    </lineage>
</organism>
<sequence>MASSLGLLVTCTKRLQNALNLSESSIESFFSSHVSVWRRLHAARVPAAVGHVGLRRRLPLMLQRTLAKQVALHARVGKGRFGEVWRGLWYADDVAVKIFFSRDEASWRRETEIYSTVLLRHDNILAYIGSDMTSQNSCTQLWLITHYHPLGSLYEHLARAPLTRQQMMLVCVSVVSGLLHLHTEIHGTQGKPAIAHRDIKSKNILMKSDGSCCIADFGLAVTAAHVAAAAPARQGTVRYMSPELLDNSAVSFACRHSTTAGGAMTWSEVAPHLLIIGVLFPAVNGRST</sequence>
<dbReference type="SMART" id="SM00220">
    <property type="entry name" value="S_TKc"/>
    <property type="match status" value="1"/>
</dbReference>
<keyword evidence="8 14" id="KW-0547">Nucleotide-binding</keyword>
<protein>
    <recommendedName>
        <fullName evidence="3">receptor protein serine/threonine kinase</fullName>
        <ecNumber evidence="3">2.7.11.30</ecNumber>
    </recommendedName>
</protein>
<gene>
    <name evidence="17" type="ORF">PLXY2_LOCUS10204</name>
</gene>
<evidence type="ECO:0000256" key="3">
    <source>
        <dbReference type="ARBA" id="ARBA00012401"/>
    </source>
</evidence>
<evidence type="ECO:0000259" key="16">
    <source>
        <dbReference type="PROSITE" id="PS50011"/>
    </source>
</evidence>
<dbReference type="InterPro" id="IPR011009">
    <property type="entry name" value="Kinase-like_dom_sf"/>
</dbReference>
<reference evidence="17" key="1">
    <citation type="submission" date="2020-11" db="EMBL/GenBank/DDBJ databases">
        <authorList>
            <person name="Whiteford S."/>
        </authorList>
    </citation>
    <scope>NUCLEOTIDE SEQUENCE</scope>
</reference>
<feature type="binding site" evidence="14">
    <location>
        <position position="97"/>
    </location>
    <ligand>
        <name>ATP</name>
        <dbReference type="ChEBI" id="CHEBI:30616"/>
    </ligand>
</feature>
<dbReference type="EC" id="2.7.11.30" evidence="3"/>
<dbReference type="PANTHER" id="PTHR23255:SF72">
    <property type="entry name" value="RECEPTOR PROTEIN SERINE_THREONINE KINASE"/>
    <property type="match status" value="1"/>
</dbReference>
<dbReference type="SUPFAM" id="SSF56112">
    <property type="entry name" value="Protein kinase-like (PK-like)"/>
    <property type="match status" value="1"/>
</dbReference>
<evidence type="ECO:0000256" key="13">
    <source>
        <dbReference type="ARBA" id="ARBA00023170"/>
    </source>
</evidence>
<evidence type="ECO:0000256" key="10">
    <source>
        <dbReference type="ARBA" id="ARBA00022840"/>
    </source>
</evidence>
<dbReference type="AlphaFoldDB" id="A0A8S4FW27"/>
<dbReference type="PANTHER" id="PTHR23255">
    <property type="entry name" value="TRANSFORMING GROWTH FACTOR-BETA RECEPTOR TYPE I AND II"/>
    <property type="match status" value="1"/>
</dbReference>
<evidence type="ECO:0000256" key="15">
    <source>
        <dbReference type="RuleBase" id="RU000304"/>
    </source>
</evidence>
<dbReference type="GO" id="GO:0070724">
    <property type="term" value="C:BMP receptor complex"/>
    <property type="evidence" value="ECO:0007669"/>
    <property type="project" value="TreeGrafter"/>
</dbReference>
<evidence type="ECO:0000256" key="7">
    <source>
        <dbReference type="ARBA" id="ARBA00022729"/>
    </source>
</evidence>
<comment type="subcellular location">
    <subcellularLocation>
        <location evidence="1">Membrane</location>
        <topology evidence="1">Single-pass type I membrane protein</topology>
    </subcellularLocation>
</comment>
<keyword evidence="6" id="KW-0812">Transmembrane</keyword>
<evidence type="ECO:0000256" key="5">
    <source>
        <dbReference type="ARBA" id="ARBA00022679"/>
    </source>
</evidence>
<evidence type="ECO:0000256" key="1">
    <source>
        <dbReference type="ARBA" id="ARBA00004479"/>
    </source>
</evidence>
<dbReference type="InterPro" id="IPR000333">
    <property type="entry name" value="TGFB_receptor"/>
</dbReference>
<evidence type="ECO:0000256" key="14">
    <source>
        <dbReference type="PROSITE-ProRule" id="PRU10141"/>
    </source>
</evidence>
<dbReference type="GO" id="GO:0004675">
    <property type="term" value="F:transmembrane receptor protein serine/threonine kinase activity"/>
    <property type="evidence" value="ECO:0007669"/>
    <property type="project" value="UniProtKB-EC"/>
</dbReference>
<dbReference type="PROSITE" id="PS00108">
    <property type="entry name" value="PROTEIN_KINASE_ST"/>
    <property type="match status" value="1"/>
</dbReference>
<comment type="caution">
    <text evidence="17">The sequence shown here is derived from an EMBL/GenBank/DDBJ whole genome shotgun (WGS) entry which is preliminary data.</text>
</comment>
<feature type="domain" description="Protein kinase" evidence="16">
    <location>
        <begin position="70"/>
        <end position="288"/>
    </location>
</feature>
<dbReference type="GO" id="GO:0005524">
    <property type="term" value="F:ATP binding"/>
    <property type="evidence" value="ECO:0007669"/>
    <property type="project" value="UniProtKB-UniRule"/>
</dbReference>
<dbReference type="Proteomes" id="UP000653454">
    <property type="component" value="Unassembled WGS sequence"/>
</dbReference>
<dbReference type="InterPro" id="IPR000719">
    <property type="entry name" value="Prot_kinase_dom"/>
</dbReference>
<keyword evidence="4 15" id="KW-0723">Serine/threonine-protein kinase</keyword>
<dbReference type="Gene3D" id="3.30.200.20">
    <property type="entry name" value="Phosphorylase Kinase, domain 1"/>
    <property type="match status" value="1"/>
</dbReference>
<accession>A0A8S4FW27</accession>
<keyword evidence="18" id="KW-1185">Reference proteome</keyword>
<comment type="similarity">
    <text evidence="2">Belongs to the protein kinase superfamily. TKL Ser/Thr protein kinase family. TGFB receptor subfamily.</text>
</comment>
<dbReference type="InterPro" id="IPR017441">
    <property type="entry name" value="Protein_kinase_ATP_BS"/>
</dbReference>
<evidence type="ECO:0000313" key="17">
    <source>
        <dbReference type="EMBL" id="CAG9131225.1"/>
    </source>
</evidence>
<evidence type="ECO:0000256" key="2">
    <source>
        <dbReference type="ARBA" id="ARBA00009605"/>
    </source>
</evidence>
<dbReference type="PROSITE" id="PS50011">
    <property type="entry name" value="PROTEIN_KINASE_DOM"/>
    <property type="match status" value="1"/>
</dbReference>